<feature type="compositionally biased region" description="Low complexity" evidence="1">
    <location>
        <begin position="154"/>
        <end position="209"/>
    </location>
</feature>
<gene>
    <name evidence="2" type="ORF">HNO88_001409</name>
</gene>
<protein>
    <recommendedName>
        <fullName evidence="4">Flagellar hook-length control protein FliK</fullName>
    </recommendedName>
</protein>
<sequence>MIEVSATAAPALALPGAVLPAASAGPSGESTQIVDFSAVLTGSVLAIEAPATPAAQPMPIDVPTKPTVAQPVVTGKTGLAGKPSGKILPDGKLPAPHDLAAADSPADKIEPAAVETGAEIPVDLPPSRQPVDSAAPEAAVVQATSLAMASQEQRTAPLLPARDAAPATTRSRAPRQAQAVQASAAPAATTSAAMTTARSNASRQAQTAQASALPAASGLGAITQRSNGSGQAQAVTASVTPDATLPAADAPVATMVALPASPAPVHAADIVPANMLVRTPASTTPSPVIVPQAQAPAQTTTPSSIVEQTASTVAIAAVLNAPVAPASKSVRPAPPAIADRAPAAEPTIAMPQEPAARLAQAAEPRTASDLSLARTATITPVQLQVAEHKPVESSAIAAVSNDGMVQPVRSDAAAPIASELRAAPAAPIVTPNAPTTPTQDIAALVDRITEARAAAAPQTVRAALVHEDFGAISLNLRAADSHIHVTLGSADPAFAPAVHAAAAASLSSAVGDPSNESARRDAQNQQQQDTAGATNAQTTQQQAANQQASRDRAAPGERSQPREQSVNHHRGKDDERGPSTPASPRRSGIYA</sequence>
<feature type="region of interest" description="Disordered" evidence="1">
    <location>
        <begin position="508"/>
        <end position="591"/>
    </location>
</feature>
<evidence type="ECO:0000313" key="3">
    <source>
        <dbReference type="Proteomes" id="UP000555448"/>
    </source>
</evidence>
<keyword evidence="3" id="KW-1185">Reference proteome</keyword>
<dbReference type="EMBL" id="JACHLR010000004">
    <property type="protein sequence ID" value="MBB4858095.1"/>
    <property type="molecule type" value="Genomic_DNA"/>
</dbReference>
<accession>A0A7W7NWF0</accession>
<evidence type="ECO:0000313" key="2">
    <source>
        <dbReference type="EMBL" id="MBB4858095.1"/>
    </source>
</evidence>
<organism evidence="2 3">
    <name type="scientific">Novosphingobium chloroacetimidivorans</name>
    <dbReference type="NCBI Taxonomy" id="1428314"/>
    <lineage>
        <taxon>Bacteria</taxon>
        <taxon>Pseudomonadati</taxon>
        <taxon>Pseudomonadota</taxon>
        <taxon>Alphaproteobacteria</taxon>
        <taxon>Sphingomonadales</taxon>
        <taxon>Sphingomonadaceae</taxon>
        <taxon>Novosphingobium</taxon>
    </lineage>
</organism>
<evidence type="ECO:0000256" key="1">
    <source>
        <dbReference type="SAM" id="MobiDB-lite"/>
    </source>
</evidence>
<feature type="compositionally biased region" description="Basic and acidic residues" evidence="1">
    <location>
        <begin position="549"/>
        <end position="561"/>
    </location>
</feature>
<name>A0A7W7NWF0_9SPHN</name>
<feature type="region of interest" description="Disordered" evidence="1">
    <location>
        <begin position="151"/>
        <end position="209"/>
    </location>
</feature>
<dbReference type="RefSeq" id="WP_184243426.1">
    <property type="nucleotide sequence ID" value="NZ_JACHLR010000004.1"/>
</dbReference>
<comment type="caution">
    <text evidence="2">The sequence shown here is derived from an EMBL/GenBank/DDBJ whole genome shotgun (WGS) entry which is preliminary data.</text>
</comment>
<feature type="compositionally biased region" description="Low complexity" evidence="1">
    <location>
        <begin position="523"/>
        <end position="548"/>
    </location>
</feature>
<dbReference type="Proteomes" id="UP000555448">
    <property type="component" value="Unassembled WGS sequence"/>
</dbReference>
<dbReference type="AlphaFoldDB" id="A0A7W7NWF0"/>
<proteinExistence type="predicted"/>
<evidence type="ECO:0008006" key="4">
    <source>
        <dbReference type="Google" id="ProtNLM"/>
    </source>
</evidence>
<reference evidence="2 3" key="1">
    <citation type="submission" date="2020-08" db="EMBL/GenBank/DDBJ databases">
        <title>Functional genomics of gut bacteria from endangered species of beetles.</title>
        <authorList>
            <person name="Carlos-Shanley C."/>
        </authorList>
    </citation>
    <scope>NUCLEOTIDE SEQUENCE [LARGE SCALE GENOMIC DNA]</scope>
    <source>
        <strain evidence="2 3">S00245</strain>
    </source>
</reference>